<feature type="domain" description="PARP catalytic" evidence="4">
    <location>
        <begin position="1099"/>
        <end position="1280"/>
    </location>
</feature>
<dbReference type="SMART" id="SM00137">
    <property type="entry name" value="MAM"/>
    <property type="match status" value="1"/>
</dbReference>
<feature type="domain" description="MAM" evidence="3">
    <location>
        <begin position="472"/>
        <end position="636"/>
    </location>
</feature>
<dbReference type="EC" id="2.4.2.-" evidence="1"/>
<evidence type="ECO:0000259" key="4">
    <source>
        <dbReference type="PROSITE" id="PS51059"/>
    </source>
</evidence>
<dbReference type="PANTHER" id="PTHR45740">
    <property type="entry name" value="POLY [ADP-RIBOSE] POLYMERASE"/>
    <property type="match status" value="1"/>
</dbReference>
<dbReference type="InterPro" id="IPR012317">
    <property type="entry name" value="Poly(ADP-ribose)pol_cat_dom"/>
</dbReference>
<evidence type="ECO:0000256" key="1">
    <source>
        <dbReference type="RuleBase" id="RU362114"/>
    </source>
</evidence>
<evidence type="ECO:0000313" key="6">
    <source>
        <dbReference type="Proteomes" id="UP000663845"/>
    </source>
</evidence>
<dbReference type="AlphaFoldDB" id="A0A813NTN8"/>
<feature type="compositionally biased region" description="Low complexity" evidence="2">
    <location>
        <begin position="826"/>
        <end position="874"/>
    </location>
</feature>
<dbReference type="SUPFAM" id="SSF56399">
    <property type="entry name" value="ADP-ribosylation"/>
    <property type="match status" value="2"/>
</dbReference>
<dbReference type="Gene3D" id="3.40.30.10">
    <property type="entry name" value="Glutaredoxin"/>
    <property type="match status" value="2"/>
</dbReference>
<sequence>MSDSKEIDDELEANDNVFSRPNRCLMPELPLEQDVSAIEIQQAMEQFPRIFTESYPSSGPALYLGPLDEAMDQSIFSSNEPRPLSIYLHRTETAATHCFCKNVLCNEFIINYLAENYIVWAWDCSKDANYQRLLWMLLQYIGSSAAAMVAAIPLDKFPVLVCLLSTQRHVILDSTTSPDEIYIRLIEIRKDFHNPSEEIICDGSQRLSICSNEDWYPGSSQLALVEQESDKFRNIANYFSNSSYQLIRVEQINNKKWLTKYQKQKEFICNRIGHNGSERILFHGCLRETSQDILRQGFHHEQTSIHAAILKCDFETACNDFNTDYNWGLTDGAHPQSMNHDHTLNTSLGHYIFYDPSSGSPFKIAEIKTNDWLNLSTDRAVCFQMWYYTPRISLPFNIQLVQGDDEQLTRIAASIPGKDPSSNDWALVNIVLPSEKFKIFIRLNNTGRPLVFDDISVDYCDEPHPPPTKILYECDFESSCSDDFVSLPVYPYQWSILKASDAIKIEKQAPSVDYTFGNQSGHYALLPITKVVGAGNVGYLHLQTELNITTKESYCLNFQYYGYGQSFYSNLRVYLRVSDESEVIQVIWPSEPSQYSTWGITNLPVGQYSLLFRMDTSDNTQLSFALDNISITSCAYPPYEPSPYYSILSFSCNFDNLTMCDMTNGDRISPPPTFNFTVMTGETIPNRELGPTRDHTSNSTTGGFLYWNQQLPFTSKDVGRVHPSTTIEQNFGMCIKFAYYVKSLAVNKNGTQVSISAGGCYGAYLWMQALDDSQGWQTVIIPVLKFACGETFYFDVYQSLPIAVSVAFDDIEIDQCSYLIPTTTTSTTTTTTTTTTTKTTTTSLTSSSPTTQSSMSSTVSTTTTTSMSTTTSSSNAYQPSCLNAILTQTANHKQVRCDNELEANDNVFSRPNRCLMPELPLERDVSAIEIQQAMEQFPRIFTESYPSSGPALYLGPLNEAMNQSIFNSNEPRPLSIYLHRTETASTHCFCKNVLCNEVIVDYLGENYIVWAWDCSKDANYQRLLWMLLEYIGSSAAAVVAAIPLDEFPVLVCLLSTQRHIILDSTTSPDEIYIRLIEIREDFHSPSEEMIHDENQRLSICSNENWYPGSSQLELVEQESDKFRNIANYFSNSSYQIISVEQINNKKWLTKYQKQKEFICNRIGHDRSERILFHGCLRETSQDILRQGFHHEQTSIHGTKYGHGFYFSTDPKRSHIYALPDLPSGGERTMLICRVLIGRTCGDHSIMETYPWMFDSTTDGSEIYVVFSNLQILPEYLVTYK</sequence>
<gene>
    <name evidence="5" type="ORF">JYZ213_LOCUS2087</name>
</gene>
<dbReference type="EMBL" id="CAJNOG010000010">
    <property type="protein sequence ID" value="CAF0744422.1"/>
    <property type="molecule type" value="Genomic_DNA"/>
</dbReference>
<accession>A0A813NTN8</accession>
<dbReference type="Gene3D" id="2.60.120.200">
    <property type="match status" value="3"/>
</dbReference>
<feature type="domain" description="MAM" evidence="3">
    <location>
        <begin position="310"/>
        <end position="462"/>
    </location>
</feature>
<dbReference type="GO" id="GO:0003950">
    <property type="term" value="F:NAD+ poly-ADP-ribosyltransferase activity"/>
    <property type="evidence" value="ECO:0007669"/>
    <property type="project" value="UniProtKB-UniRule"/>
</dbReference>
<dbReference type="InterPro" id="IPR006577">
    <property type="entry name" value="UAS"/>
</dbReference>
<dbReference type="SUPFAM" id="SSF52833">
    <property type="entry name" value="Thioredoxin-like"/>
    <property type="match status" value="2"/>
</dbReference>
<comment type="caution">
    <text evidence="5">The sequence shown here is derived from an EMBL/GenBank/DDBJ whole genome shotgun (WGS) entry which is preliminary data.</text>
</comment>
<dbReference type="InterPro" id="IPR013320">
    <property type="entry name" value="ConA-like_dom_sf"/>
</dbReference>
<dbReference type="InterPro" id="IPR051712">
    <property type="entry name" value="ARTD-AVP"/>
</dbReference>
<dbReference type="Pfam" id="PF21021">
    <property type="entry name" value="FAF1"/>
    <property type="match status" value="2"/>
</dbReference>
<evidence type="ECO:0000259" key="3">
    <source>
        <dbReference type="PROSITE" id="PS50060"/>
    </source>
</evidence>
<organism evidence="5 6">
    <name type="scientific">Adineta steineri</name>
    <dbReference type="NCBI Taxonomy" id="433720"/>
    <lineage>
        <taxon>Eukaryota</taxon>
        <taxon>Metazoa</taxon>
        <taxon>Spiralia</taxon>
        <taxon>Gnathifera</taxon>
        <taxon>Rotifera</taxon>
        <taxon>Eurotatoria</taxon>
        <taxon>Bdelloidea</taxon>
        <taxon>Adinetida</taxon>
        <taxon>Adinetidae</taxon>
        <taxon>Adineta</taxon>
    </lineage>
</organism>
<dbReference type="InterPro" id="IPR049483">
    <property type="entry name" value="FAF1_2-like_UAS"/>
</dbReference>
<dbReference type="Pfam" id="PF00629">
    <property type="entry name" value="MAM"/>
    <property type="match status" value="3"/>
</dbReference>
<dbReference type="InterPro" id="IPR036249">
    <property type="entry name" value="Thioredoxin-like_sf"/>
</dbReference>
<keyword evidence="1" id="KW-0520">NAD</keyword>
<dbReference type="Gene3D" id="3.90.228.10">
    <property type="match status" value="2"/>
</dbReference>
<evidence type="ECO:0000313" key="5">
    <source>
        <dbReference type="EMBL" id="CAF0744422.1"/>
    </source>
</evidence>
<dbReference type="InterPro" id="IPR000998">
    <property type="entry name" value="MAM_dom"/>
</dbReference>
<dbReference type="Proteomes" id="UP000663845">
    <property type="component" value="Unassembled WGS sequence"/>
</dbReference>
<dbReference type="GO" id="GO:1990404">
    <property type="term" value="F:NAD+-protein mono-ADP-ribosyltransferase activity"/>
    <property type="evidence" value="ECO:0007669"/>
    <property type="project" value="TreeGrafter"/>
</dbReference>
<keyword evidence="1" id="KW-0808">Transferase</keyword>
<dbReference type="PROSITE" id="PS51059">
    <property type="entry name" value="PARP_CATALYTIC"/>
    <property type="match status" value="1"/>
</dbReference>
<dbReference type="SUPFAM" id="SSF49899">
    <property type="entry name" value="Concanavalin A-like lectins/glucanases"/>
    <property type="match status" value="3"/>
</dbReference>
<feature type="domain" description="MAM" evidence="3">
    <location>
        <begin position="650"/>
        <end position="818"/>
    </location>
</feature>
<name>A0A813NTN8_9BILA</name>
<dbReference type="GO" id="GO:0016020">
    <property type="term" value="C:membrane"/>
    <property type="evidence" value="ECO:0007669"/>
    <property type="project" value="InterPro"/>
</dbReference>
<feature type="region of interest" description="Disordered" evidence="2">
    <location>
        <begin position="826"/>
        <end position="875"/>
    </location>
</feature>
<dbReference type="GO" id="GO:0005634">
    <property type="term" value="C:nucleus"/>
    <property type="evidence" value="ECO:0007669"/>
    <property type="project" value="TreeGrafter"/>
</dbReference>
<dbReference type="PROSITE" id="PS50060">
    <property type="entry name" value="MAM_2"/>
    <property type="match status" value="3"/>
</dbReference>
<dbReference type="SMART" id="SM00594">
    <property type="entry name" value="UAS"/>
    <property type="match status" value="2"/>
</dbReference>
<proteinExistence type="predicted"/>
<evidence type="ECO:0000256" key="2">
    <source>
        <dbReference type="SAM" id="MobiDB-lite"/>
    </source>
</evidence>
<dbReference type="PANTHER" id="PTHR45740:SF2">
    <property type="entry name" value="POLY [ADP-RIBOSE] POLYMERASE"/>
    <property type="match status" value="1"/>
</dbReference>
<dbReference type="Pfam" id="PF00644">
    <property type="entry name" value="PARP"/>
    <property type="match status" value="1"/>
</dbReference>
<keyword evidence="1" id="KW-0328">Glycosyltransferase</keyword>
<reference evidence="5" key="1">
    <citation type="submission" date="2021-02" db="EMBL/GenBank/DDBJ databases">
        <authorList>
            <person name="Nowell W R."/>
        </authorList>
    </citation>
    <scope>NUCLEOTIDE SEQUENCE</scope>
</reference>
<protein>
    <recommendedName>
        <fullName evidence="1">Poly [ADP-ribose] polymerase</fullName>
        <shortName evidence="1">PARP</shortName>
        <ecNumber evidence="1">2.4.2.-</ecNumber>
    </recommendedName>
</protein>